<dbReference type="PANTHER" id="PTHR47326">
    <property type="entry name" value="TRANSPOSABLE ELEMENT TC3 TRANSPOSASE-LIKE PROTEIN"/>
    <property type="match status" value="1"/>
</dbReference>
<proteinExistence type="predicted"/>
<keyword evidence="2" id="KW-1185">Reference proteome</keyword>
<protein>
    <submittedName>
        <fullName evidence="1">Uncharacterized protein</fullName>
    </submittedName>
</protein>
<dbReference type="AlphaFoldDB" id="A0A653DUJ9"/>
<name>A0A653DUJ9_CALMS</name>
<dbReference type="PANTHER" id="PTHR47326:SF1">
    <property type="entry name" value="HTH PSQ-TYPE DOMAIN-CONTAINING PROTEIN"/>
    <property type="match status" value="1"/>
</dbReference>
<organism evidence="1 2">
    <name type="scientific">Callosobruchus maculatus</name>
    <name type="common">Southern cowpea weevil</name>
    <name type="synonym">Pulse bruchid</name>
    <dbReference type="NCBI Taxonomy" id="64391"/>
    <lineage>
        <taxon>Eukaryota</taxon>
        <taxon>Metazoa</taxon>
        <taxon>Ecdysozoa</taxon>
        <taxon>Arthropoda</taxon>
        <taxon>Hexapoda</taxon>
        <taxon>Insecta</taxon>
        <taxon>Pterygota</taxon>
        <taxon>Neoptera</taxon>
        <taxon>Endopterygota</taxon>
        <taxon>Coleoptera</taxon>
        <taxon>Polyphaga</taxon>
        <taxon>Cucujiformia</taxon>
        <taxon>Chrysomeloidea</taxon>
        <taxon>Chrysomelidae</taxon>
        <taxon>Bruchinae</taxon>
        <taxon>Bruchini</taxon>
        <taxon>Callosobruchus</taxon>
    </lineage>
</organism>
<accession>A0A653DUJ9</accession>
<feature type="non-terminal residue" evidence="1">
    <location>
        <position position="1"/>
    </location>
</feature>
<dbReference type="OrthoDB" id="6753189at2759"/>
<gene>
    <name evidence="1" type="ORF">CALMAC_LOCUS20591</name>
</gene>
<reference evidence="1 2" key="1">
    <citation type="submission" date="2019-01" db="EMBL/GenBank/DDBJ databases">
        <authorList>
            <person name="Sayadi A."/>
        </authorList>
    </citation>
    <scope>NUCLEOTIDE SEQUENCE [LARGE SCALE GENOMIC DNA]</scope>
</reference>
<evidence type="ECO:0000313" key="1">
    <source>
        <dbReference type="EMBL" id="VEN63903.1"/>
    </source>
</evidence>
<evidence type="ECO:0000313" key="2">
    <source>
        <dbReference type="Proteomes" id="UP000410492"/>
    </source>
</evidence>
<dbReference type="EMBL" id="CAACVG010014926">
    <property type="protein sequence ID" value="VEN63903.1"/>
    <property type="molecule type" value="Genomic_DNA"/>
</dbReference>
<dbReference type="Proteomes" id="UP000410492">
    <property type="component" value="Unassembled WGS sequence"/>
</dbReference>
<sequence>NGTVPAVRTFIRIHARLSETGSLKRSTVVIGRPAILRTVQIEEAVLNAIERDPETSTRKIAHELNITHVTVWQILRDQQLYLYHFCNWLRNKILRNPNFLSQVLFTDEACFSHCHYQFS</sequence>